<organism evidence="2 3">
    <name type="scientific">Puniceibacterium sediminis</name>
    <dbReference type="NCBI Taxonomy" id="1608407"/>
    <lineage>
        <taxon>Bacteria</taxon>
        <taxon>Pseudomonadati</taxon>
        <taxon>Pseudomonadota</taxon>
        <taxon>Alphaproteobacteria</taxon>
        <taxon>Rhodobacterales</taxon>
        <taxon>Paracoccaceae</taxon>
        <taxon>Puniceibacterium</taxon>
    </lineage>
</organism>
<reference evidence="2 3" key="1">
    <citation type="submission" date="2017-06" db="EMBL/GenBank/DDBJ databases">
        <authorList>
            <person name="Kim H.J."/>
            <person name="Triplett B.A."/>
        </authorList>
    </citation>
    <scope>NUCLEOTIDE SEQUENCE [LARGE SCALE GENOMIC DNA]</scope>
    <source>
        <strain evidence="2 3">DSM 29052</strain>
    </source>
</reference>
<feature type="chain" id="PRO_5012285894" evidence="1">
    <location>
        <begin position="21"/>
        <end position="190"/>
    </location>
</feature>
<feature type="signal peptide" evidence="1">
    <location>
        <begin position="1"/>
        <end position="20"/>
    </location>
</feature>
<dbReference type="RefSeq" id="WP_089271086.1">
    <property type="nucleotide sequence ID" value="NZ_FZNN01000011.1"/>
</dbReference>
<name>A0A238XGW1_9RHOB</name>
<evidence type="ECO:0000313" key="3">
    <source>
        <dbReference type="Proteomes" id="UP000198417"/>
    </source>
</evidence>
<dbReference type="OrthoDB" id="195732at2"/>
<dbReference type="CDD" id="cd18773">
    <property type="entry name" value="PDC1_HK_sensor"/>
    <property type="match status" value="1"/>
</dbReference>
<gene>
    <name evidence="2" type="ORF">SAMN06265370_11177</name>
</gene>
<accession>A0A238XGW1</accession>
<protein>
    <submittedName>
        <fullName evidence="2">Uncharacterized protein</fullName>
    </submittedName>
</protein>
<dbReference type="Proteomes" id="UP000198417">
    <property type="component" value="Unassembled WGS sequence"/>
</dbReference>
<proteinExistence type="predicted"/>
<evidence type="ECO:0000256" key="1">
    <source>
        <dbReference type="SAM" id="SignalP"/>
    </source>
</evidence>
<keyword evidence="1" id="KW-0732">Signal</keyword>
<dbReference type="AlphaFoldDB" id="A0A238XGW1"/>
<sequence length="190" mass="20055">MKHALIGTALLLGSAQMALAVDYGTAMQGFVDAQVMPWAQDPVLIDAIIAHNAMTQGYDDARVLELDAEWAAQIDAADKPLISAVTDSPASDFLRTQLAASSGVIFEIFVMDAQGLNVASSGLTSDYWQGDEAKFQESYGAGVGAVHFSDVEYDESSQQYQAQISFSLTDPASGELIGAITVGVNPDAVM</sequence>
<keyword evidence="3" id="KW-1185">Reference proteome</keyword>
<dbReference type="EMBL" id="FZNN01000011">
    <property type="protein sequence ID" value="SNR58147.1"/>
    <property type="molecule type" value="Genomic_DNA"/>
</dbReference>
<evidence type="ECO:0000313" key="2">
    <source>
        <dbReference type="EMBL" id="SNR58147.1"/>
    </source>
</evidence>